<dbReference type="RefSeq" id="WP_073289648.1">
    <property type="nucleotide sequence ID" value="NZ_FRCP01000018.1"/>
</dbReference>
<comment type="subcellular location">
    <subcellularLocation>
        <location evidence="1">Membrane</location>
        <topology evidence="1">Multi-pass membrane protein</topology>
    </subcellularLocation>
</comment>
<dbReference type="Proteomes" id="UP000184038">
    <property type="component" value="Unassembled WGS sequence"/>
</dbReference>
<dbReference type="PANTHER" id="PTHR43427:SF12">
    <property type="entry name" value="CHLORIDE TRANSPORTER"/>
    <property type="match status" value="1"/>
</dbReference>
<dbReference type="Gene3D" id="1.10.3080.10">
    <property type="entry name" value="Clc chloride channel"/>
    <property type="match status" value="1"/>
</dbReference>
<keyword evidence="4 5" id="KW-0472">Membrane</keyword>
<feature type="transmembrane region" description="Helical" evidence="5">
    <location>
        <begin position="307"/>
        <end position="326"/>
    </location>
</feature>
<feature type="transmembrane region" description="Helical" evidence="5">
    <location>
        <begin position="391"/>
        <end position="410"/>
    </location>
</feature>
<dbReference type="PANTHER" id="PTHR43427">
    <property type="entry name" value="CHLORIDE CHANNEL PROTEIN CLC-E"/>
    <property type="match status" value="1"/>
</dbReference>
<keyword evidence="3 5" id="KW-1133">Transmembrane helix</keyword>
<evidence type="ECO:0000313" key="6">
    <source>
        <dbReference type="EMBL" id="SHM82478.1"/>
    </source>
</evidence>
<evidence type="ECO:0000313" key="7">
    <source>
        <dbReference type="Proteomes" id="UP000184038"/>
    </source>
</evidence>
<keyword evidence="2 5" id="KW-0812">Transmembrane</keyword>
<accession>A0A1M7LW05</accession>
<dbReference type="InterPro" id="IPR001807">
    <property type="entry name" value="ClC"/>
</dbReference>
<feature type="transmembrane region" description="Helical" evidence="5">
    <location>
        <begin position="63"/>
        <end position="81"/>
    </location>
</feature>
<evidence type="ECO:0000256" key="4">
    <source>
        <dbReference type="ARBA" id="ARBA00023136"/>
    </source>
</evidence>
<organism evidence="6 7">
    <name type="scientific">Anaerosporobacter mobilis DSM 15930</name>
    <dbReference type="NCBI Taxonomy" id="1120996"/>
    <lineage>
        <taxon>Bacteria</taxon>
        <taxon>Bacillati</taxon>
        <taxon>Bacillota</taxon>
        <taxon>Clostridia</taxon>
        <taxon>Lachnospirales</taxon>
        <taxon>Lachnospiraceae</taxon>
        <taxon>Anaerosporobacter</taxon>
    </lineage>
</organism>
<keyword evidence="7" id="KW-1185">Reference proteome</keyword>
<gene>
    <name evidence="6" type="ORF">SAMN02746066_03453</name>
</gene>
<feature type="transmembrane region" description="Helical" evidence="5">
    <location>
        <begin position="332"/>
        <end position="352"/>
    </location>
</feature>
<dbReference type="Pfam" id="PF00654">
    <property type="entry name" value="Voltage_CLC"/>
    <property type="match status" value="1"/>
</dbReference>
<protein>
    <submittedName>
        <fullName evidence="6">H+/Cl-antiporter ClcA</fullName>
    </submittedName>
</protein>
<dbReference type="STRING" id="1120996.SAMN02746066_03453"/>
<dbReference type="AlphaFoldDB" id="A0A1M7LW05"/>
<sequence length="432" mass="46140">MKVLEWCKKEIEQLTQKSKTVGLQCIMFAKWIVLAVVVGLLVGAFGSLFGVCMEFATETRFRYAWLIFLLPVVGLIIVALYRSCSITKDGGTDIVIDTIHNSGAVPFRVAPLIFIATVLTHLVGGSAGREGAALQIGGSFGDKIGRVLKLDLMDRKVLIMCGMSAAFSALFGTPMAAAVFAMEVITVGVMYYAAFLPCVVASLVAAHFASEIIGISPESFHIINVPDLNLEMIAVVVLISIIGAGVSSIFCLILHKTSRGLEKLVKNSYIRVAIAGVAIICLTFIVGSRDYNGAGIDVIKRAFLGDVVPYAFLLKMLFTAITLGGGFKGGEIVPTFFVGATLGSAIGIALGVSPSLCAGIGMAVLFCGVTNCPLATLFISFELFNYKAVPYFLLAIAISYVLSGYSGLYGEQKIMYSKYKARYINRNVKDGD</sequence>
<feature type="transmembrane region" description="Helical" evidence="5">
    <location>
        <begin position="359"/>
        <end position="379"/>
    </location>
</feature>
<dbReference type="GO" id="GO:0016020">
    <property type="term" value="C:membrane"/>
    <property type="evidence" value="ECO:0007669"/>
    <property type="project" value="UniProtKB-SubCell"/>
</dbReference>
<dbReference type="InterPro" id="IPR014743">
    <property type="entry name" value="Cl-channel_core"/>
</dbReference>
<feature type="transmembrane region" description="Helical" evidence="5">
    <location>
        <begin position="268"/>
        <end position="286"/>
    </location>
</feature>
<evidence type="ECO:0000256" key="3">
    <source>
        <dbReference type="ARBA" id="ARBA00022989"/>
    </source>
</evidence>
<dbReference type="PRINTS" id="PR00762">
    <property type="entry name" value="CLCHANNEL"/>
</dbReference>
<feature type="transmembrane region" description="Helical" evidence="5">
    <location>
        <begin position="230"/>
        <end position="256"/>
    </location>
</feature>
<feature type="transmembrane region" description="Helical" evidence="5">
    <location>
        <begin position="188"/>
        <end position="209"/>
    </location>
</feature>
<feature type="transmembrane region" description="Helical" evidence="5">
    <location>
        <begin position="157"/>
        <end position="182"/>
    </location>
</feature>
<evidence type="ECO:0000256" key="1">
    <source>
        <dbReference type="ARBA" id="ARBA00004141"/>
    </source>
</evidence>
<evidence type="ECO:0000256" key="2">
    <source>
        <dbReference type="ARBA" id="ARBA00022692"/>
    </source>
</evidence>
<dbReference type="GO" id="GO:0015108">
    <property type="term" value="F:chloride transmembrane transporter activity"/>
    <property type="evidence" value="ECO:0007669"/>
    <property type="project" value="InterPro"/>
</dbReference>
<dbReference type="InterPro" id="IPR050368">
    <property type="entry name" value="ClC-type_chloride_channel"/>
</dbReference>
<proteinExistence type="predicted"/>
<evidence type="ECO:0000256" key="5">
    <source>
        <dbReference type="SAM" id="Phobius"/>
    </source>
</evidence>
<reference evidence="6 7" key="1">
    <citation type="submission" date="2016-11" db="EMBL/GenBank/DDBJ databases">
        <authorList>
            <person name="Jaros S."/>
            <person name="Januszkiewicz K."/>
            <person name="Wedrychowicz H."/>
        </authorList>
    </citation>
    <scope>NUCLEOTIDE SEQUENCE [LARGE SCALE GENOMIC DNA]</scope>
    <source>
        <strain evidence="6 7">DSM 15930</strain>
    </source>
</reference>
<dbReference type="SUPFAM" id="SSF81340">
    <property type="entry name" value="Clc chloride channel"/>
    <property type="match status" value="1"/>
</dbReference>
<name>A0A1M7LW05_9FIRM</name>
<dbReference type="EMBL" id="FRCP01000018">
    <property type="protein sequence ID" value="SHM82478.1"/>
    <property type="molecule type" value="Genomic_DNA"/>
</dbReference>
<feature type="transmembrane region" description="Helical" evidence="5">
    <location>
        <begin position="21"/>
        <end position="51"/>
    </location>
</feature>